<evidence type="ECO:0000313" key="1">
    <source>
        <dbReference type="EMBL" id="KAG1897006.1"/>
    </source>
</evidence>
<evidence type="ECO:0000313" key="2">
    <source>
        <dbReference type="Proteomes" id="UP001195769"/>
    </source>
</evidence>
<comment type="caution">
    <text evidence="1">The sequence shown here is derived from an EMBL/GenBank/DDBJ whole genome shotgun (WGS) entry which is preliminary data.</text>
</comment>
<sequence length="212" mass="24716">MPKEIEKTLTNRARNFIWDNEGKSQVSLDILCAPIDEGGKNMMHLTHRNDAIELMWLKGLLKPEQERPPWAFFANTLIAKYIKPAPTVHPTVKINLFLQSWKPLTRKLPPSLQRIIKAAKTYHVKWDACIIPPQVARQLPIWFHIGANQNLNKLNNYYYANCLRDKHNVRTVGDIEVITSPMPQGHLNKKECECDRCNKERTQYNCNKPYRC</sequence>
<dbReference type="AlphaFoldDB" id="A0AAD4DZJ7"/>
<dbReference type="GeneID" id="64669812"/>
<dbReference type="Proteomes" id="UP001195769">
    <property type="component" value="Unassembled WGS sequence"/>
</dbReference>
<accession>A0AAD4DZJ7</accession>
<organism evidence="1 2">
    <name type="scientific">Suillus fuscotomentosus</name>
    <dbReference type="NCBI Taxonomy" id="1912939"/>
    <lineage>
        <taxon>Eukaryota</taxon>
        <taxon>Fungi</taxon>
        <taxon>Dikarya</taxon>
        <taxon>Basidiomycota</taxon>
        <taxon>Agaricomycotina</taxon>
        <taxon>Agaricomycetes</taxon>
        <taxon>Agaricomycetidae</taxon>
        <taxon>Boletales</taxon>
        <taxon>Suillineae</taxon>
        <taxon>Suillaceae</taxon>
        <taxon>Suillus</taxon>
    </lineage>
</organism>
<dbReference type="EMBL" id="JABBWK010000050">
    <property type="protein sequence ID" value="KAG1897006.1"/>
    <property type="molecule type" value="Genomic_DNA"/>
</dbReference>
<dbReference type="RefSeq" id="XP_041222582.1">
    <property type="nucleotide sequence ID" value="XM_041375514.1"/>
</dbReference>
<keyword evidence="2" id="KW-1185">Reference proteome</keyword>
<proteinExistence type="predicted"/>
<name>A0AAD4DZJ7_9AGAM</name>
<gene>
    <name evidence="1" type="ORF">F5891DRAFT_957785</name>
</gene>
<protein>
    <submittedName>
        <fullName evidence="1">Uncharacterized protein</fullName>
    </submittedName>
</protein>
<reference evidence="1" key="1">
    <citation type="journal article" date="2020" name="New Phytol.">
        <title>Comparative genomics reveals dynamic genome evolution in host specialist ectomycorrhizal fungi.</title>
        <authorList>
            <person name="Lofgren L.A."/>
            <person name="Nguyen N.H."/>
            <person name="Vilgalys R."/>
            <person name="Ruytinx J."/>
            <person name="Liao H.L."/>
            <person name="Branco S."/>
            <person name="Kuo A."/>
            <person name="LaButti K."/>
            <person name="Lipzen A."/>
            <person name="Andreopoulos W."/>
            <person name="Pangilinan J."/>
            <person name="Riley R."/>
            <person name="Hundley H."/>
            <person name="Na H."/>
            <person name="Barry K."/>
            <person name="Grigoriev I.V."/>
            <person name="Stajich J.E."/>
            <person name="Kennedy P.G."/>
        </authorList>
    </citation>
    <scope>NUCLEOTIDE SEQUENCE</scope>
    <source>
        <strain evidence="1">FC203</strain>
    </source>
</reference>